<dbReference type="InParanoid" id="G4U008"/>
<keyword evidence="2" id="KW-1185">Reference proteome</keyword>
<accession>G4U008</accession>
<organism evidence="1 2">
    <name type="scientific">Serendipita indica (strain DSM 11827)</name>
    <name type="common">Root endophyte fungus</name>
    <name type="synonym">Piriformospora indica</name>
    <dbReference type="NCBI Taxonomy" id="1109443"/>
    <lineage>
        <taxon>Eukaryota</taxon>
        <taxon>Fungi</taxon>
        <taxon>Dikarya</taxon>
        <taxon>Basidiomycota</taxon>
        <taxon>Agaricomycotina</taxon>
        <taxon>Agaricomycetes</taxon>
        <taxon>Sebacinales</taxon>
        <taxon>Serendipitaceae</taxon>
        <taxon>Serendipita</taxon>
    </lineage>
</organism>
<evidence type="ECO:0000313" key="2">
    <source>
        <dbReference type="Proteomes" id="UP000007148"/>
    </source>
</evidence>
<name>G4U008_SERID</name>
<evidence type="ECO:0000313" key="1">
    <source>
        <dbReference type="EMBL" id="CCA76901.1"/>
    </source>
</evidence>
<dbReference type="Proteomes" id="UP000007148">
    <property type="component" value="Unassembled WGS sequence"/>
</dbReference>
<sequence>MAGRVLAHPAFAAYFPTWNLGQATSIPCNSSGVFWTGQETKPDDTMTVKQLLQDTRSLYRLLVLFQS</sequence>
<dbReference type="AlphaFoldDB" id="G4U008"/>
<proteinExistence type="predicted"/>
<dbReference type="EMBL" id="CAFZ01001094">
    <property type="protein sequence ID" value="CCA76901.1"/>
    <property type="molecule type" value="Genomic_DNA"/>
</dbReference>
<protein>
    <submittedName>
        <fullName evidence="1">Uncharacterized protein</fullName>
    </submittedName>
</protein>
<dbReference type="HOGENOM" id="CLU_2813326_0_0_1"/>
<reference evidence="1 2" key="1">
    <citation type="journal article" date="2011" name="PLoS Pathog.">
        <title>Endophytic Life Strategies Decoded by Genome and Transcriptome Analyses of the Mutualistic Root Symbiont Piriformospora indica.</title>
        <authorList>
            <person name="Zuccaro A."/>
            <person name="Lahrmann U."/>
            <person name="Guldener U."/>
            <person name="Langen G."/>
            <person name="Pfiffi S."/>
            <person name="Biedenkopf D."/>
            <person name="Wong P."/>
            <person name="Samans B."/>
            <person name="Grimm C."/>
            <person name="Basiewicz M."/>
            <person name="Murat C."/>
            <person name="Martin F."/>
            <person name="Kogel K.H."/>
        </authorList>
    </citation>
    <scope>NUCLEOTIDE SEQUENCE [LARGE SCALE GENOMIC DNA]</scope>
    <source>
        <strain evidence="1 2">DSM 11827</strain>
    </source>
</reference>
<comment type="caution">
    <text evidence="1">The sequence shown here is derived from an EMBL/GenBank/DDBJ whole genome shotgun (WGS) entry which is preliminary data.</text>
</comment>
<gene>
    <name evidence="1" type="ORF">PIIN_10886</name>
</gene>